<dbReference type="Gene3D" id="1.10.1200.10">
    <property type="entry name" value="ACP-like"/>
    <property type="match status" value="1"/>
</dbReference>
<comment type="caution">
    <text evidence="12">The sequence shown here is derived from an EMBL/GenBank/DDBJ whole genome shotgun (WGS) entry which is preliminary data.</text>
</comment>
<feature type="domain" description="Carrier" evidence="9">
    <location>
        <begin position="2552"/>
        <end position="2629"/>
    </location>
</feature>
<dbReference type="CDD" id="cd02440">
    <property type="entry name" value="AdoMet_MTases"/>
    <property type="match status" value="1"/>
</dbReference>
<dbReference type="InterPro" id="IPR050091">
    <property type="entry name" value="PKS_NRPS_Biosynth_Enz"/>
</dbReference>
<dbReference type="PROSITE" id="PS50075">
    <property type="entry name" value="CARRIER"/>
    <property type="match status" value="1"/>
</dbReference>
<dbReference type="InterPro" id="IPR020807">
    <property type="entry name" value="PKS_DH"/>
</dbReference>
<evidence type="ECO:0000256" key="4">
    <source>
        <dbReference type="ARBA" id="ARBA00022857"/>
    </source>
</evidence>
<keyword evidence="6" id="KW-0511">Multifunctional enzyme</keyword>
<dbReference type="InterPro" id="IPR020841">
    <property type="entry name" value="PKS_Beta-ketoAc_synthase_dom"/>
</dbReference>
<dbReference type="Pfam" id="PF23297">
    <property type="entry name" value="ACP_SdgA_C"/>
    <property type="match status" value="1"/>
</dbReference>
<keyword evidence="13" id="KW-1185">Reference proteome</keyword>
<dbReference type="InterPro" id="IPR001227">
    <property type="entry name" value="Ac_transferase_dom_sf"/>
</dbReference>
<evidence type="ECO:0000259" key="9">
    <source>
        <dbReference type="PROSITE" id="PS50075"/>
    </source>
</evidence>
<dbReference type="Proteomes" id="UP000297527">
    <property type="component" value="Unassembled WGS sequence"/>
</dbReference>
<dbReference type="SUPFAM" id="SSF47336">
    <property type="entry name" value="ACP-like"/>
    <property type="match status" value="1"/>
</dbReference>
<dbReference type="InterPro" id="IPR009081">
    <property type="entry name" value="PP-bd_ACP"/>
</dbReference>
<feature type="domain" description="Ketosynthase family 3 (KS3)" evidence="10">
    <location>
        <begin position="19"/>
        <end position="455"/>
    </location>
</feature>
<evidence type="ECO:0000256" key="2">
    <source>
        <dbReference type="ARBA" id="ARBA00022553"/>
    </source>
</evidence>
<dbReference type="Pfam" id="PF08240">
    <property type="entry name" value="ADH_N"/>
    <property type="match status" value="1"/>
</dbReference>
<evidence type="ECO:0000256" key="5">
    <source>
        <dbReference type="ARBA" id="ARBA00023002"/>
    </source>
</evidence>
<dbReference type="InterPro" id="IPR016035">
    <property type="entry name" value="Acyl_Trfase/lysoPLipase"/>
</dbReference>
<dbReference type="Gene3D" id="3.40.50.150">
    <property type="entry name" value="Vaccinia Virus protein VP39"/>
    <property type="match status" value="1"/>
</dbReference>
<proteinExistence type="predicted"/>
<dbReference type="SUPFAM" id="SSF55048">
    <property type="entry name" value="Probable ACP-binding domain of malonyl-CoA ACP transacylase"/>
    <property type="match status" value="1"/>
</dbReference>
<keyword evidence="4" id="KW-0521">NADP</keyword>
<organism evidence="12 13">
    <name type="scientific">Botryotinia convoluta</name>
    <dbReference type="NCBI Taxonomy" id="54673"/>
    <lineage>
        <taxon>Eukaryota</taxon>
        <taxon>Fungi</taxon>
        <taxon>Dikarya</taxon>
        <taxon>Ascomycota</taxon>
        <taxon>Pezizomycotina</taxon>
        <taxon>Leotiomycetes</taxon>
        <taxon>Helotiales</taxon>
        <taxon>Sclerotiniaceae</taxon>
        <taxon>Botryotinia</taxon>
    </lineage>
</organism>
<dbReference type="SMART" id="SM00825">
    <property type="entry name" value="PKS_KS"/>
    <property type="match status" value="1"/>
</dbReference>
<dbReference type="Pfam" id="PF14765">
    <property type="entry name" value="PS-DH"/>
    <property type="match status" value="1"/>
</dbReference>
<dbReference type="Pfam" id="PF08659">
    <property type="entry name" value="KR"/>
    <property type="match status" value="1"/>
</dbReference>
<dbReference type="InterPro" id="IPR014043">
    <property type="entry name" value="Acyl_transferase_dom"/>
</dbReference>
<dbReference type="Pfam" id="PF00109">
    <property type="entry name" value="ketoacyl-synt"/>
    <property type="match status" value="1"/>
</dbReference>
<dbReference type="Gene3D" id="3.10.129.110">
    <property type="entry name" value="Polyketide synthase dehydratase"/>
    <property type="match status" value="1"/>
</dbReference>
<dbReference type="SUPFAM" id="SSF51735">
    <property type="entry name" value="NAD(P)-binding Rossmann-fold domains"/>
    <property type="match status" value="2"/>
</dbReference>
<dbReference type="Pfam" id="PF21089">
    <property type="entry name" value="PKS_DH_N"/>
    <property type="match status" value="1"/>
</dbReference>
<dbReference type="GO" id="GO:0031177">
    <property type="term" value="F:phosphopantetheine binding"/>
    <property type="evidence" value="ECO:0007669"/>
    <property type="project" value="InterPro"/>
</dbReference>
<dbReference type="InterPro" id="IPR029063">
    <property type="entry name" value="SAM-dependent_MTases_sf"/>
</dbReference>
<evidence type="ECO:0000259" key="10">
    <source>
        <dbReference type="PROSITE" id="PS52004"/>
    </source>
</evidence>
<dbReference type="InterPro" id="IPR016036">
    <property type="entry name" value="Malonyl_transacylase_ACP-bd"/>
</dbReference>
<dbReference type="SMART" id="SM00827">
    <property type="entry name" value="PKS_AT"/>
    <property type="match status" value="1"/>
</dbReference>
<dbReference type="CDD" id="cd05195">
    <property type="entry name" value="enoyl_red"/>
    <property type="match status" value="1"/>
</dbReference>
<dbReference type="SUPFAM" id="SSF53901">
    <property type="entry name" value="Thiolase-like"/>
    <property type="match status" value="1"/>
</dbReference>
<evidence type="ECO:0000256" key="7">
    <source>
        <dbReference type="ARBA" id="ARBA00023315"/>
    </source>
</evidence>
<reference evidence="12 13" key="1">
    <citation type="submission" date="2017-12" db="EMBL/GenBank/DDBJ databases">
        <title>Comparative genomics of Botrytis spp.</title>
        <authorList>
            <person name="Valero-Jimenez C.A."/>
            <person name="Tapia P."/>
            <person name="Veloso J."/>
            <person name="Silva-Moreno E."/>
            <person name="Staats M."/>
            <person name="Valdes J.H."/>
            <person name="Van Kan J.A.L."/>
        </authorList>
    </citation>
    <scope>NUCLEOTIDE SEQUENCE [LARGE SCALE GENOMIC DNA]</scope>
    <source>
        <strain evidence="12 13">MUCL11595</strain>
    </source>
</reference>
<accession>A0A4Z1IVE0</accession>
<dbReference type="GO" id="GO:0004312">
    <property type="term" value="F:fatty acid synthase activity"/>
    <property type="evidence" value="ECO:0007669"/>
    <property type="project" value="TreeGrafter"/>
</dbReference>
<evidence type="ECO:0000313" key="12">
    <source>
        <dbReference type="EMBL" id="TGO65325.1"/>
    </source>
</evidence>
<dbReference type="InterPro" id="IPR049900">
    <property type="entry name" value="PKS_mFAS_DH"/>
</dbReference>
<dbReference type="EMBL" id="PQXN01000003">
    <property type="protein sequence ID" value="TGO65325.1"/>
    <property type="molecule type" value="Genomic_DNA"/>
</dbReference>
<dbReference type="Gene3D" id="3.40.50.720">
    <property type="entry name" value="NAD(P)-binding Rossmann-like Domain"/>
    <property type="match status" value="1"/>
</dbReference>
<dbReference type="InterPro" id="IPR020806">
    <property type="entry name" value="PKS_PP-bd"/>
</dbReference>
<dbReference type="InterPro" id="IPR013154">
    <property type="entry name" value="ADH-like_N"/>
</dbReference>
<dbReference type="Pfam" id="PF23114">
    <property type="entry name" value="NAD-bd_HRPKS_sdrA"/>
    <property type="match status" value="1"/>
</dbReference>
<dbReference type="InterPro" id="IPR011032">
    <property type="entry name" value="GroES-like_sf"/>
</dbReference>
<sequence>MNFNSSEANNSETRRNGSHIPLAIVGFSFEFPREATSVGSFWEMICEGRTASSDFPSDRMNIQGYYHPDDNRTSTIPLRGGNFLEEDLGVFDAPFFSITPAEAACMDPQHRKMLETAYHALEDGEAEKSDNVFTAGITLHKCSGSDTSVYTGCFTNDYLSILEKDFEAEQKHAAMGVTPSMLANRLSWFFNFKGTSMNLDSACSSSLIALHLACQDLRAGTSSMALVGGANLVYHPDFMKMMSNGNFLSPDSQSWSFDDRANGYSRGEGIAVIVVKRLSDALRDGDTIRTIIRQTATNQDGRTPGITLPSQQSQIELIERSYKDANLDMEPTRFFEAHGTGTKAGDPVEANAIGKAFRHCRSKEDPLYIGAVKANVGHLEGCSGLAGVIKALLVLERGIIPPIATFQSVNKQIDTESLHICFPRTQLQWPTSTLRRACVNSFGFGGTNALVILDDVYHYLEANGLHGCHQTLELTPTTPRVVQGEVNGHKRIKYSQELVTPCAHSTALLPSNGNRPSSDTAKVFHSSPKLVVWSAFEETCAQRMSDLYSNFIREEQPCIDDLAHIQAVRRNHFQWRSFIVTRQYDSTKFEALEPIKPIRANKEQRIAFVFTGQGAQYLGMGRELISFQTFKDSLRDSDRCLNSLGCPWSIQEKIEESHHNFPVDNPEYSQPLTTCLQIALVDLLKSFGIIPSSVIGHSSGEIAAAYAAGALSRSSAVKVSYYRGIVSSKLATLRNDMGMMAVGLSKSAVLAYLDRLREAEGSVHVNIACVNSPKNITLSGDSTQLTALCQWLTKDSIFARKLRVSVAYHSEYMKTISSEYYDVLGPLEKGRKSKFIPMLSTVTQDIVTIEHLRDPIYWVQNMKSPVNFEGAVSKLLGQSSQKQRKVLGGENAGKNFCFTQIVEIGPHNALQGPVRDIISNIKTQKAKPTYVPSLVRGQDASVTLLCAVGMLQSSGYPVNLVAVNNSEVTDRKCRMPLNMPKYPFNHKSSYWKEGRLSKNFRFPSFARDDLLGTRSLDWNPKMAQWRNVMRLSEVPWLEDHQVQGEILFPAAGMVVMAIEGLKQLVDQTAYLQGVQIKDIHFLHPIAFPRESDKVETQLNILTETSSISNSASWSYFRLFVIESDKYMECCSGYIQPVFDEKNRRYAMCGLSFLDGEPLAEWLSNTFDACRELADPYSVETTVKYGPCFQNLSNVYLGSKGEAMAEINTRSWTSKSANSFHQAYAVHPSTIDGLAQLMAPTIAKGYNVQQTMVPVHVSNIWIDFMGFQSLEGAKIHGAARCKLRGYRGATGNIVATPIGSSTPLIVLEGLDTSFITAASPSNIKHFQPRSLCTQLVWKPDIDMMSNQQIIHWCTINRPTGAIDELYKYERLNTVILLFILEALDVMDHSSSSAVPHLEMYLEWMKYQRGRLSNDDLRATLELLQNRDRRNQLTVQVGNSGVEGVFFLQIGQVLSKVLRGEVDPLNVIFNDGLADRYYEEMLSNDYYTHPSSAFVELLCFKNPSMKILEVGAGTGGQTLPILKAMTSDKTKMWSRYDYTDISPAFFGQARTKFHEYINQMEFRVCDISKDPASQSFETESYDLVIASHVLHATDDLDQTLRNIRKLLKPSGTLLLFETTRPEVLHIGFAFGLLKGWWSPLSLESRSQYSPCLTAEQWDNRLKRAGFRGTEVAIPNQENLQCRYSSTIISKKAEPNVQQQSTSEDEDIAIVVDTQVPGQLDIARLLEVQYARCKIYTLAECAAADIPASALNLFLVELDAIFLDDISETDYWYLHGILNNSSKTLWVTRSPSDCFEPRHHLVEGLGRTLASESFTRKFVTLSLDSKFDYEAPRIASLISDIMAQITNSAVVDLENNYMSKDGTLQIGRVREYRSMNDKIARQTLPRQMKQLNLETGTRISLDLETPGQLETLQWISNGKELASKPLDQDEVLVEVRALGLTLRDYLLVSGQLNDSGLVTECAGVVIKAGDKSGLYPGDRVCVIGKLLGCSVLRLKTGAVAKMSQQMSFAEGAALPTSLWLAYHGLVEIARVQKGESVLVIQASSSLGQMALQIAKSLGAEPLAMTSSASKKILLESFDLPETKFLCDDESSISLKDSIYRATHGKGVDVIIGPIVEDLDVNYSDLIAPFGRLIDIGIKGEQRSLIKPYRHTIANSLQASIDMVELLNKNPDLAYNSYRKATDFCFEQHLKPPQSLQIFQAHEIEAAFRHFENRSTAEKRVVQLQPGSVIQFADPVPKVNVETKPEYQFPANATYVIAGGLGGLGRSSARWMVNRGARNMILLSRSGINGKKAAQALVSELEAQGACVATPIVDVGDLNSLKRVLNQVSKEMPPIRGCIQATVALRVCFRTILSIPQYINLMSYEDWDISTRSKVTASWNLHKALPLDLDFFVLFSSINGIFGGRAQANYAAGNTFKDALAHYRVALGQKAVSIDLGMMVDEGVVAENESVLNFMRRIGHLMDIQEEELFGLLDYYCDPKLPLLSADQTQILVGIEMPLAVLAKGIDLHHSIFRPMFRQLFRVVPEGLNEKGQSQNGAIAILDREGLLRKAASLQDAITLVAEWFSGKIGQILGLAVSDIDTSKPIHTYGIDSLIAIDLKNWLAKEIGADIAVFMLLGNTSIEGLSRMAAEKSRYRA</sequence>
<feature type="region of interest" description="N-terminal hotdog fold" evidence="8">
    <location>
        <begin position="1008"/>
        <end position="1141"/>
    </location>
</feature>
<dbReference type="CDD" id="cd00833">
    <property type="entry name" value="PKS"/>
    <property type="match status" value="1"/>
</dbReference>
<dbReference type="Pfam" id="PF00698">
    <property type="entry name" value="Acyl_transf_1"/>
    <property type="match status" value="1"/>
</dbReference>
<dbReference type="Pfam" id="PF08242">
    <property type="entry name" value="Methyltransf_12"/>
    <property type="match status" value="1"/>
</dbReference>
<dbReference type="PROSITE" id="PS52019">
    <property type="entry name" value="PKS_MFAS_DH"/>
    <property type="match status" value="1"/>
</dbReference>
<dbReference type="InterPro" id="IPR036736">
    <property type="entry name" value="ACP-like_sf"/>
</dbReference>
<dbReference type="InterPro" id="IPR014031">
    <property type="entry name" value="Ketoacyl_synth_C"/>
</dbReference>
<dbReference type="SMART" id="SM00826">
    <property type="entry name" value="PKS_DH"/>
    <property type="match status" value="1"/>
</dbReference>
<dbReference type="OrthoDB" id="329835at2759"/>
<dbReference type="Pfam" id="PF02801">
    <property type="entry name" value="Ketoacyl-synt_C"/>
    <property type="match status" value="1"/>
</dbReference>
<dbReference type="PANTHER" id="PTHR43775">
    <property type="entry name" value="FATTY ACID SYNTHASE"/>
    <property type="match status" value="1"/>
</dbReference>
<dbReference type="InterPro" id="IPR014030">
    <property type="entry name" value="Ketoacyl_synth_N"/>
</dbReference>
<dbReference type="SUPFAM" id="SSF53335">
    <property type="entry name" value="S-adenosyl-L-methionine-dependent methyltransferases"/>
    <property type="match status" value="1"/>
</dbReference>
<keyword evidence="7" id="KW-0012">Acyltransferase</keyword>
<dbReference type="SMART" id="SM00829">
    <property type="entry name" value="PKS_ER"/>
    <property type="match status" value="1"/>
</dbReference>
<dbReference type="InterPro" id="IPR020843">
    <property type="entry name" value="ER"/>
</dbReference>
<protein>
    <submittedName>
        <fullName evidence="12">Uncharacterized protein</fullName>
    </submittedName>
</protein>
<dbReference type="Gene3D" id="3.40.366.10">
    <property type="entry name" value="Malonyl-Coenzyme A Acyl Carrier Protein, domain 2"/>
    <property type="match status" value="1"/>
</dbReference>
<feature type="region of interest" description="C-terminal hotdog fold" evidence="8">
    <location>
        <begin position="1163"/>
        <end position="1320"/>
    </location>
</feature>
<dbReference type="InterPro" id="IPR036291">
    <property type="entry name" value="NAD(P)-bd_dom_sf"/>
</dbReference>
<dbReference type="Gene3D" id="3.90.180.10">
    <property type="entry name" value="Medium-chain alcohol dehydrogenases, catalytic domain"/>
    <property type="match status" value="1"/>
</dbReference>
<evidence type="ECO:0000256" key="6">
    <source>
        <dbReference type="ARBA" id="ARBA00023268"/>
    </source>
</evidence>
<dbReference type="GO" id="GO:0016491">
    <property type="term" value="F:oxidoreductase activity"/>
    <property type="evidence" value="ECO:0007669"/>
    <property type="project" value="UniProtKB-KW"/>
</dbReference>
<dbReference type="SMART" id="SM00823">
    <property type="entry name" value="PKS_PP"/>
    <property type="match status" value="1"/>
</dbReference>
<dbReference type="InterPro" id="IPR049552">
    <property type="entry name" value="PKS_DH_N"/>
</dbReference>
<dbReference type="GO" id="GO:0004315">
    <property type="term" value="F:3-oxoacyl-[acyl-carrier-protein] synthase activity"/>
    <property type="evidence" value="ECO:0007669"/>
    <property type="project" value="InterPro"/>
</dbReference>
<dbReference type="InterPro" id="IPR042104">
    <property type="entry name" value="PKS_dehydratase_sf"/>
</dbReference>
<name>A0A4Z1IVE0_9HELO</name>
<dbReference type="SMART" id="SM00822">
    <property type="entry name" value="PKS_KR"/>
    <property type="match status" value="1"/>
</dbReference>
<feature type="active site" description="Proton acceptor; for dehydratase activity" evidence="8">
    <location>
        <position position="1040"/>
    </location>
</feature>
<dbReference type="PROSITE" id="PS00606">
    <property type="entry name" value="KS3_1"/>
    <property type="match status" value="1"/>
</dbReference>
<dbReference type="InterPro" id="IPR056501">
    <property type="entry name" value="NAD-bd_HRPKS_sdrA"/>
</dbReference>
<dbReference type="InterPro" id="IPR013217">
    <property type="entry name" value="Methyltransf_12"/>
</dbReference>
<keyword evidence="2" id="KW-0597">Phosphoprotein</keyword>
<dbReference type="PANTHER" id="PTHR43775:SF29">
    <property type="entry name" value="ASPERFURANONE POLYKETIDE SYNTHASE AFOG-RELATED"/>
    <property type="match status" value="1"/>
</dbReference>
<keyword evidence="5" id="KW-0560">Oxidoreductase</keyword>
<dbReference type="InterPro" id="IPR018201">
    <property type="entry name" value="Ketoacyl_synth_AS"/>
</dbReference>
<dbReference type="InterPro" id="IPR013968">
    <property type="entry name" value="PKS_KR"/>
</dbReference>
<feature type="active site" description="Proton donor; for dehydratase activity" evidence="8">
    <location>
        <position position="1231"/>
    </location>
</feature>
<evidence type="ECO:0000259" key="11">
    <source>
        <dbReference type="PROSITE" id="PS52019"/>
    </source>
</evidence>
<evidence type="ECO:0000313" key="13">
    <source>
        <dbReference type="Proteomes" id="UP000297527"/>
    </source>
</evidence>
<dbReference type="SUPFAM" id="SSF50129">
    <property type="entry name" value="GroES-like"/>
    <property type="match status" value="1"/>
</dbReference>
<dbReference type="PROSITE" id="PS52004">
    <property type="entry name" value="KS3_2"/>
    <property type="match status" value="1"/>
</dbReference>
<dbReference type="InterPro" id="IPR049551">
    <property type="entry name" value="PKS_DH_C"/>
</dbReference>
<dbReference type="GO" id="GO:0006633">
    <property type="term" value="P:fatty acid biosynthetic process"/>
    <property type="evidence" value="ECO:0007669"/>
    <property type="project" value="InterPro"/>
</dbReference>
<evidence type="ECO:0000256" key="8">
    <source>
        <dbReference type="PROSITE-ProRule" id="PRU01363"/>
    </source>
</evidence>
<gene>
    <name evidence="12" type="ORF">BCON_0003g00260</name>
</gene>
<dbReference type="InterPro" id="IPR057326">
    <property type="entry name" value="KR_dom"/>
</dbReference>
<dbReference type="SUPFAM" id="SSF52151">
    <property type="entry name" value="FabD/lysophospholipase-like"/>
    <property type="match status" value="1"/>
</dbReference>
<dbReference type="GO" id="GO:0044550">
    <property type="term" value="P:secondary metabolite biosynthetic process"/>
    <property type="evidence" value="ECO:0007669"/>
    <property type="project" value="TreeGrafter"/>
</dbReference>
<feature type="domain" description="PKS/mFAS DH" evidence="11">
    <location>
        <begin position="1008"/>
        <end position="1320"/>
    </location>
</feature>
<dbReference type="InterPro" id="IPR016039">
    <property type="entry name" value="Thiolase-like"/>
</dbReference>
<dbReference type="Gene3D" id="3.40.47.10">
    <property type="match status" value="1"/>
</dbReference>
<evidence type="ECO:0000256" key="3">
    <source>
        <dbReference type="ARBA" id="ARBA00022679"/>
    </source>
</evidence>
<keyword evidence="3" id="KW-0808">Transferase</keyword>
<keyword evidence="1" id="KW-0596">Phosphopantetheine</keyword>
<evidence type="ECO:0000256" key="1">
    <source>
        <dbReference type="ARBA" id="ARBA00022450"/>
    </source>
</evidence>